<evidence type="ECO:0000313" key="2">
    <source>
        <dbReference type="EMBL" id="QKE65730.1"/>
    </source>
</evidence>
<feature type="transmembrane region" description="Helical" evidence="1">
    <location>
        <begin position="73"/>
        <end position="92"/>
    </location>
</feature>
<accession>A0A6M8FP45</accession>
<evidence type="ECO:0000313" key="3">
    <source>
        <dbReference type="Proteomes" id="UP000501379"/>
    </source>
</evidence>
<proteinExistence type="predicted"/>
<dbReference type="EMBL" id="CP053697">
    <property type="protein sequence ID" value="QKE65730.1"/>
    <property type="molecule type" value="Genomic_DNA"/>
</dbReference>
<dbReference type="Pfam" id="PF07332">
    <property type="entry name" value="Phage_holin_3_6"/>
    <property type="match status" value="1"/>
</dbReference>
<keyword evidence="1" id="KW-0472">Membrane</keyword>
<keyword evidence="1" id="KW-0812">Transmembrane</keyword>
<protein>
    <submittedName>
        <fullName evidence="2">Phage holin family protein</fullName>
    </submittedName>
</protein>
<reference evidence="2" key="1">
    <citation type="submission" date="2020-07" db="EMBL/GenBank/DDBJ databases">
        <title>Nitrate ammonifying Pseudomonas campi sp. nov. isolated from German agricultural grassland.</title>
        <authorList>
            <person name="Timsy T."/>
            <person name="Ulrich A."/>
            <person name="Spanner T."/>
            <person name="Foesel B."/>
            <person name="Kolb S."/>
            <person name="Horn M.A."/>
            <person name="Behrendt U."/>
        </authorList>
    </citation>
    <scope>NUCLEOTIDE SEQUENCE</scope>
    <source>
        <strain evidence="2">S1-A32-2</strain>
    </source>
</reference>
<dbReference type="AlphaFoldDB" id="A0A6M8FP45"/>
<dbReference type="KEGG" id="pcam:HNE05_12120"/>
<feature type="transmembrane region" description="Helical" evidence="1">
    <location>
        <begin position="41"/>
        <end position="67"/>
    </location>
</feature>
<keyword evidence="1" id="KW-1133">Transmembrane helix</keyword>
<name>A0A6M8FP45_9GAMM</name>
<dbReference type="InterPro" id="IPR009937">
    <property type="entry name" value="Phage_holin_3_6"/>
</dbReference>
<sequence>MFAVLRLLRSAGRALLAQTALHGQLARVEWAEERNRLLQMLLTLLFGFACVLMLLLLCSTLVLVLSWATPYRIPALLGLLLVHGLGCAIAWYRLRLLAARSSESFAATREELAADLALLKSRL</sequence>
<dbReference type="Proteomes" id="UP000501379">
    <property type="component" value="Chromosome"/>
</dbReference>
<keyword evidence="3" id="KW-1185">Reference proteome</keyword>
<evidence type="ECO:0000256" key="1">
    <source>
        <dbReference type="SAM" id="Phobius"/>
    </source>
</evidence>
<gene>
    <name evidence="2" type="ORF">HNE05_12120</name>
</gene>
<organism evidence="2 3">
    <name type="scientific">Aquipseudomonas campi</name>
    <dbReference type="NCBI Taxonomy" id="2731681"/>
    <lineage>
        <taxon>Bacteria</taxon>
        <taxon>Pseudomonadati</taxon>
        <taxon>Pseudomonadota</taxon>
        <taxon>Gammaproteobacteria</taxon>
        <taxon>Pseudomonadales</taxon>
        <taxon>Pseudomonadaceae</taxon>
        <taxon>Aquipseudomonas</taxon>
    </lineage>
</organism>